<comment type="caution">
    <text evidence="2">The sequence shown here is derived from an EMBL/GenBank/DDBJ whole genome shotgun (WGS) entry which is preliminary data.</text>
</comment>
<proteinExistence type="predicted"/>
<evidence type="ECO:0000313" key="3">
    <source>
        <dbReference type="Proteomes" id="UP000828251"/>
    </source>
</evidence>
<evidence type="ECO:0000313" key="2">
    <source>
        <dbReference type="EMBL" id="KAH1064339.1"/>
    </source>
</evidence>
<accession>A0A9D3UZV4</accession>
<organism evidence="2 3">
    <name type="scientific">Gossypium stocksii</name>
    <dbReference type="NCBI Taxonomy" id="47602"/>
    <lineage>
        <taxon>Eukaryota</taxon>
        <taxon>Viridiplantae</taxon>
        <taxon>Streptophyta</taxon>
        <taxon>Embryophyta</taxon>
        <taxon>Tracheophyta</taxon>
        <taxon>Spermatophyta</taxon>
        <taxon>Magnoliopsida</taxon>
        <taxon>eudicotyledons</taxon>
        <taxon>Gunneridae</taxon>
        <taxon>Pentapetalae</taxon>
        <taxon>rosids</taxon>
        <taxon>malvids</taxon>
        <taxon>Malvales</taxon>
        <taxon>Malvaceae</taxon>
        <taxon>Malvoideae</taxon>
        <taxon>Gossypium</taxon>
    </lineage>
</organism>
<feature type="region of interest" description="Disordered" evidence="1">
    <location>
        <begin position="1"/>
        <end position="25"/>
    </location>
</feature>
<dbReference type="Proteomes" id="UP000828251">
    <property type="component" value="Unassembled WGS sequence"/>
</dbReference>
<evidence type="ECO:0000256" key="1">
    <source>
        <dbReference type="SAM" id="MobiDB-lite"/>
    </source>
</evidence>
<keyword evidence="3" id="KW-1185">Reference proteome</keyword>
<protein>
    <submittedName>
        <fullName evidence="2">Uncharacterized protein</fullName>
    </submittedName>
</protein>
<dbReference type="EMBL" id="JAIQCV010000009">
    <property type="protein sequence ID" value="KAH1064339.1"/>
    <property type="molecule type" value="Genomic_DNA"/>
</dbReference>
<gene>
    <name evidence="2" type="ORF">J1N35_029326</name>
</gene>
<dbReference type="AlphaFoldDB" id="A0A9D3UZV4"/>
<reference evidence="2 3" key="1">
    <citation type="journal article" date="2021" name="Plant Biotechnol. J.">
        <title>Multi-omics assisted identification of the key and species-specific regulatory components of drought-tolerant mechanisms in Gossypium stocksii.</title>
        <authorList>
            <person name="Yu D."/>
            <person name="Ke L."/>
            <person name="Zhang D."/>
            <person name="Wu Y."/>
            <person name="Sun Y."/>
            <person name="Mei J."/>
            <person name="Sun J."/>
            <person name="Sun Y."/>
        </authorList>
    </citation>
    <scope>NUCLEOTIDE SEQUENCE [LARGE SCALE GENOMIC DNA]</scope>
    <source>
        <strain evidence="3">cv. E1</strain>
        <tissue evidence="2">Leaf</tissue>
    </source>
</reference>
<sequence>MSRMRGMFLDYERTQGVPTSSGTKAIPISIQKGMIDQLTSYSESNERTLNP</sequence>
<name>A0A9D3UZV4_9ROSI</name>